<dbReference type="PANTHER" id="PTHR34614:SF2">
    <property type="entry name" value="TRANSPOSASE IS4-LIKE DOMAIN-CONTAINING PROTEIN"/>
    <property type="match status" value="1"/>
</dbReference>
<dbReference type="PANTHER" id="PTHR34614">
    <property type="match status" value="1"/>
</dbReference>
<sequence>MPMELATTNIDHLGLVAGMCDEIGLVEQVDKACGDQDPNKNLTFGQCVKCMIMNGLGFIGRTLYLYSEYFEDKPLEHLIGADVSPEQVDNNVLGRTLDKLFSLGVTDLFSAISLQAIKTLGIKISSLHLDSTSFHVDGDYNSDLEQDDHRIKITKGYSRDHIPFMNENFTCC</sequence>
<name>D6YS78_WADCW</name>
<evidence type="ECO:0000313" key="3">
    <source>
        <dbReference type="Proteomes" id="UP000001505"/>
    </source>
</evidence>
<dbReference type="AlphaFoldDB" id="D6YS78"/>
<dbReference type="InterPro" id="IPR025457">
    <property type="entry name" value="DUF4277"/>
</dbReference>
<proteinExistence type="predicted"/>
<gene>
    <name evidence="2" type="ordered locus">wcw_1575</name>
</gene>
<evidence type="ECO:0000259" key="1">
    <source>
        <dbReference type="Pfam" id="PF14104"/>
    </source>
</evidence>
<protein>
    <submittedName>
        <fullName evidence="2">Transposase</fullName>
    </submittedName>
</protein>
<dbReference type="EMBL" id="CP001928">
    <property type="protein sequence ID" value="ADI38923.1"/>
    <property type="molecule type" value="Genomic_DNA"/>
</dbReference>
<keyword evidence="3" id="KW-1185">Reference proteome</keyword>
<accession>D6YS78</accession>
<dbReference type="eggNOG" id="COG5421">
    <property type="taxonomic scope" value="Bacteria"/>
</dbReference>
<reference evidence="2 3" key="1">
    <citation type="journal article" date="2010" name="PLoS ONE">
        <title>The Waddlia genome: a window into chlamydial biology.</title>
        <authorList>
            <person name="Bertelli C."/>
            <person name="Collyn F."/>
            <person name="Croxatto A."/>
            <person name="Ruckert C."/>
            <person name="Polkinghorne A."/>
            <person name="Kebbi-Beghdadi C."/>
            <person name="Goesmann A."/>
            <person name="Vaughan L."/>
            <person name="Greub G."/>
        </authorList>
    </citation>
    <scope>NUCLEOTIDE SEQUENCE [LARGE SCALE GENOMIC DNA]</scope>
    <source>
        <strain evidence="3">ATCC VR-1470 / WSU 86-1044</strain>
    </source>
</reference>
<dbReference type="HOGENOM" id="CLU_034349_2_2_0"/>
<feature type="domain" description="DUF4277" evidence="1">
    <location>
        <begin position="7"/>
        <end position="113"/>
    </location>
</feature>
<evidence type="ECO:0000313" key="2">
    <source>
        <dbReference type="EMBL" id="ADI38923.1"/>
    </source>
</evidence>
<dbReference type="KEGG" id="wch:wcw_1575"/>
<dbReference type="STRING" id="716544.wcw_1575"/>
<organism evidence="2 3">
    <name type="scientific">Waddlia chondrophila (strain ATCC VR-1470 / WSU 86-1044)</name>
    <dbReference type="NCBI Taxonomy" id="716544"/>
    <lineage>
        <taxon>Bacteria</taxon>
        <taxon>Pseudomonadati</taxon>
        <taxon>Chlamydiota</taxon>
        <taxon>Chlamydiia</taxon>
        <taxon>Parachlamydiales</taxon>
        <taxon>Waddliaceae</taxon>
        <taxon>Waddlia</taxon>
    </lineage>
</organism>
<dbReference type="Proteomes" id="UP000001505">
    <property type="component" value="Chromosome"/>
</dbReference>
<dbReference type="Pfam" id="PF14104">
    <property type="entry name" value="DUF4277"/>
    <property type="match status" value="1"/>
</dbReference>